<evidence type="ECO:0000313" key="3">
    <source>
        <dbReference type="Proteomes" id="UP000236655"/>
    </source>
</evidence>
<dbReference type="InterPro" id="IPR035897">
    <property type="entry name" value="Toll_tir_struct_dom_sf"/>
</dbReference>
<proteinExistence type="predicted"/>
<dbReference type="PROSITE" id="PS51534">
    <property type="entry name" value="SEFIR"/>
    <property type="match status" value="1"/>
</dbReference>
<dbReference type="KEGG" id="nba:CUN60_04270"/>
<reference evidence="3" key="1">
    <citation type="submission" date="2017-11" db="EMBL/GenBank/DDBJ databases">
        <authorList>
            <person name="Chan K.G."/>
            <person name="Lee L.S."/>
        </authorList>
    </citation>
    <scope>NUCLEOTIDE SEQUENCE [LARGE SCALE GENOMIC DNA]</scope>
    <source>
        <strain evidence="3">DSM 100970</strain>
    </source>
</reference>
<organism evidence="2 3">
    <name type="scientific">Aquella oligotrophica</name>
    <dbReference type="NCBI Taxonomy" id="2067065"/>
    <lineage>
        <taxon>Bacteria</taxon>
        <taxon>Pseudomonadati</taxon>
        <taxon>Pseudomonadota</taxon>
        <taxon>Betaproteobacteria</taxon>
        <taxon>Neisseriales</taxon>
        <taxon>Neisseriaceae</taxon>
        <taxon>Aquella</taxon>
    </lineage>
</organism>
<protein>
    <recommendedName>
        <fullName evidence="1">SEFIR domain-containing protein</fullName>
    </recommendedName>
</protein>
<dbReference type="Gene3D" id="3.40.50.10140">
    <property type="entry name" value="Toll/interleukin-1 receptor homology (TIR) domain"/>
    <property type="match status" value="1"/>
</dbReference>
<evidence type="ECO:0000313" key="2">
    <source>
        <dbReference type="EMBL" id="AUR51535.1"/>
    </source>
</evidence>
<accession>A0A2I7N5N9</accession>
<dbReference type="AlphaFoldDB" id="A0A2I7N5N9"/>
<sequence>MSQEQKHVFISYCWTSSEYQSFVRGVADRLMSDGVNVTVDIYDLKEGDDKFSFMEKMVNDPGITNVLIMCNQNYKIRANNREAGVGTETQIISKEVYEQVQQSKFIPIICEKDENGSAYTPSYLSSRIYIDFSSEQSLNENWEQLVRCIYGQPQYQKPGLGEKPSYLSEEFNLPSSSISAKFSILKQAIINNKNNKLLYRNDFINACDEYVDSLRRRSAPTVNIGQLIIDDFSKLKVVRNCLIDWIALELKLNPATELIDPLINVLETFAGFRCRPEGLSQWGENWFDAHRLFLVDFVYYLIAILIKYDRFDLIHKLLLEKYYIYNDYTYQKEYRDFSTFYYGGNESINQALGKQYYSPAAELIRKNADNPELPFDKLVEADLLILLVVLVNDNITRWYPQLQYYNRHHQLELFARAEKKSWFNKIATATGISNPDELRVKVQQGVIRLDMKSWHRFDYSFWECLNLDKLGTL</sequence>
<dbReference type="RefSeq" id="WP_102950834.1">
    <property type="nucleotide sequence ID" value="NZ_CP024847.1"/>
</dbReference>
<name>A0A2I7N5N9_9NEIS</name>
<dbReference type="Pfam" id="PF13676">
    <property type="entry name" value="TIR_2"/>
    <property type="match status" value="1"/>
</dbReference>
<keyword evidence="3" id="KW-1185">Reference proteome</keyword>
<gene>
    <name evidence="2" type="ORF">CUN60_04270</name>
</gene>
<dbReference type="GO" id="GO:0007165">
    <property type="term" value="P:signal transduction"/>
    <property type="evidence" value="ECO:0007669"/>
    <property type="project" value="InterPro"/>
</dbReference>
<dbReference type="Proteomes" id="UP000236655">
    <property type="component" value="Chromosome"/>
</dbReference>
<feature type="domain" description="SEFIR" evidence="1">
    <location>
        <begin position="5"/>
        <end position="141"/>
    </location>
</feature>
<dbReference type="OrthoDB" id="5149141at2"/>
<dbReference type="InterPro" id="IPR000157">
    <property type="entry name" value="TIR_dom"/>
</dbReference>
<dbReference type="EMBL" id="CP024847">
    <property type="protein sequence ID" value="AUR51535.1"/>
    <property type="molecule type" value="Genomic_DNA"/>
</dbReference>
<evidence type="ECO:0000259" key="1">
    <source>
        <dbReference type="PROSITE" id="PS51534"/>
    </source>
</evidence>
<dbReference type="InterPro" id="IPR013568">
    <property type="entry name" value="SEFIR_dom"/>
</dbReference>